<organism evidence="2 3">
    <name type="scientific">Caerostris extrusa</name>
    <name type="common">Bark spider</name>
    <name type="synonym">Caerostris bankana</name>
    <dbReference type="NCBI Taxonomy" id="172846"/>
    <lineage>
        <taxon>Eukaryota</taxon>
        <taxon>Metazoa</taxon>
        <taxon>Ecdysozoa</taxon>
        <taxon>Arthropoda</taxon>
        <taxon>Chelicerata</taxon>
        <taxon>Arachnida</taxon>
        <taxon>Araneae</taxon>
        <taxon>Araneomorphae</taxon>
        <taxon>Entelegynae</taxon>
        <taxon>Araneoidea</taxon>
        <taxon>Araneidae</taxon>
        <taxon>Caerostris</taxon>
    </lineage>
</organism>
<protein>
    <submittedName>
        <fullName evidence="2">Uncharacterized protein</fullName>
    </submittedName>
</protein>
<gene>
    <name evidence="2" type="ORF">CEXT_152441</name>
</gene>
<sequence length="76" mass="7858">MVAPERVAYLVRHGQQSGDEGQPVAAPVPDDDRRRVQAPPPQAPGVPEGCLADATRSAPPAGDGLKACPMVSSRTT</sequence>
<reference evidence="2 3" key="1">
    <citation type="submission" date="2021-06" db="EMBL/GenBank/DDBJ databases">
        <title>Caerostris extrusa draft genome.</title>
        <authorList>
            <person name="Kono N."/>
            <person name="Arakawa K."/>
        </authorList>
    </citation>
    <scope>NUCLEOTIDE SEQUENCE [LARGE SCALE GENOMIC DNA]</scope>
</reference>
<keyword evidence="3" id="KW-1185">Reference proteome</keyword>
<proteinExistence type="predicted"/>
<evidence type="ECO:0000313" key="3">
    <source>
        <dbReference type="Proteomes" id="UP001054945"/>
    </source>
</evidence>
<comment type="caution">
    <text evidence="2">The sequence shown here is derived from an EMBL/GenBank/DDBJ whole genome shotgun (WGS) entry which is preliminary data.</text>
</comment>
<name>A0AAV4WQ08_CAEEX</name>
<feature type="region of interest" description="Disordered" evidence="1">
    <location>
        <begin position="12"/>
        <end position="76"/>
    </location>
</feature>
<evidence type="ECO:0000256" key="1">
    <source>
        <dbReference type="SAM" id="MobiDB-lite"/>
    </source>
</evidence>
<dbReference type="AlphaFoldDB" id="A0AAV4WQ08"/>
<evidence type="ECO:0000313" key="2">
    <source>
        <dbReference type="EMBL" id="GIY84339.1"/>
    </source>
</evidence>
<dbReference type="EMBL" id="BPLR01016504">
    <property type="protein sequence ID" value="GIY84339.1"/>
    <property type="molecule type" value="Genomic_DNA"/>
</dbReference>
<dbReference type="Proteomes" id="UP001054945">
    <property type="component" value="Unassembled WGS sequence"/>
</dbReference>
<accession>A0AAV4WQ08</accession>